<evidence type="ECO:0000313" key="3">
    <source>
        <dbReference type="Proteomes" id="UP001061361"/>
    </source>
</evidence>
<dbReference type="Pfam" id="PF01243">
    <property type="entry name" value="PNPOx_N"/>
    <property type="match status" value="1"/>
</dbReference>
<reference evidence="2" key="1">
    <citation type="submission" date="2022-08" db="EMBL/GenBank/DDBJ databases">
        <title>Genome Sequence of the sulphate-reducing bacterium, Pseudodesulfovibrio portus JCM14722.</title>
        <authorList>
            <person name="Kondo R."/>
            <person name="Kataoka T."/>
        </authorList>
    </citation>
    <scope>NUCLEOTIDE SEQUENCE</scope>
    <source>
        <strain evidence="2">JCM 14722</strain>
    </source>
</reference>
<protein>
    <recommendedName>
        <fullName evidence="1">Pyridoxamine 5'-phosphate oxidase N-terminal domain-containing protein</fullName>
    </recommendedName>
</protein>
<dbReference type="InterPro" id="IPR012349">
    <property type="entry name" value="Split_barrel_FMN-bd"/>
</dbReference>
<evidence type="ECO:0000313" key="2">
    <source>
        <dbReference type="EMBL" id="BDQ34925.1"/>
    </source>
</evidence>
<dbReference type="InterPro" id="IPR011576">
    <property type="entry name" value="Pyridox_Oxase_N"/>
</dbReference>
<dbReference type="SUPFAM" id="SSF50475">
    <property type="entry name" value="FMN-binding split barrel"/>
    <property type="match status" value="1"/>
</dbReference>
<organism evidence="2 3">
    <name type="scientific">Pseudodesulfovibrio portus</name>
    <dbReference type="NCBI Taxonomy" id="231439"/>
    <lineage>
        <taxon>Bacteria</taxon>
        <taxon>Pseudomonadati</taxon>
        <taxon>Thermodesulfobacteriota</taxon>
        <taxon>Desulfovibrionia</taxon>
        <taxon>Desulfovibrionales</taxon>
        <taxon>Desulfovibrionaceae</taxon>
    </lineage>
</organism>
<keyword evidence="3" id="KW-1185">Reference proteome</keyword>
<dbReference type="EMBL" id="AP026708">
    <property type="protein sequence ID" value="BDQ34925.1"/>
    <property type="molecule type" value="Genomic_DNA"/>
</dbReference>
<name>A0ABM8ATZ1_9BACT</name>
<sequence>MTKEKKQIIDDMVSNENLCVLATIEGNVPHTSLMTFFADHAAMKFYFLTHSTSKKYKNLKKNPHVSLLIDRRADDLALSIEGHHLPIRKKQTVEAIIRLYLLKHPEMEEFANHPDTELIRIQGTAAQLAQGMDTIFTTKLKNS</sequence>
<feature type="domain" description="Pyridoxamine 5'-phosphate oxidase N-terminal" evidence="1">
    <location>
        <begin position="9"/>
        <end position="123"/>
    </location>
</feature>
<dbReference type="PANTHER" id="PTHR34818:SF1">
    <property type="entry name" value="PROTEIN BLI-3"/>
    <property type="match status" value="1"/>
</dbReference>
<accession>A0ABM8ATZ1</accession>
<dbReference type="Proteomes" id="UP001061361">
    <property type="component" value="Chromosome"/>
</dbReference>
<dbReference type="RefSeq" id="WP_264981817.1">
    <property type="nucleotide sequence ID" value="NZ_AP026708.1"/>
</dbReference>
<dbReference type="InterPro" id="IPR052917">
    <property type="entry name" value="Stress-Dev_Protein"/>
</dbReference>
<evidence type="ECO:0000259" key="1">
    <source>
        <dbReference type="Pfam" id="PF01243"/>
    </source>
</evidence>
<dbReference type="Gene3D" id="2.30.110.10">
    <property type="entry name" value="Electron Transport, Fmn-binding Protein, Chain A"/>
    <property type="match status" value="1"/>
</dbReference>
<gene>
    <name evidence="2" type="ORF">JCM14722_24670</name>
</gene>
<dbReference type="PANTHER" id="PTHR34818">
    <property type="entry name" value="PROTEIN BLI-3"/>
    <property type="match status" value="1"/>
</dbReference>
<proteinExistence type="predicted"/>